<proteinExistence type="predicted"/>
<gene>
    <name evidence="2" type="ORF">SM436_15410</name>
</gene>
<dbReference type="EMBL" id="JAXCEH010000008">
    <property type="protein sequence ID" value="MFA1555076.1"/>
    <property type="molecule type" value="Genomic_DNA"/>
</dbReference>
<dbReference type="Proteomes" id="UP001569904">
    <property type="component" value="Unassembled WGS sequence"/>
</dbReference>
<dbReference type="Gene3D" id="3.30.930.10">
    <property type="entry name" value="Bira Bifunctional Protein, Domain 2"/>
    <property type="match status" value="1"/>
</dbReference>
<sequence>MFETRIALESPLPCGYRPEIERRIYFVSAQITDFRLIERDDLISEIVVVTDRPANGEELAEKVRFVLDHDLSGHRVVTPDVMWTSSGRRAADERTYADLTERSLVLETGEGQVAVGQPLIALMDYFDDAVTSMALTMFDASEFRYPTLIPTGVLDRCGYLASFPQHLMLTTRLHNDVDAYQRFKAEYERRGTVDRALLDWCESVDYCLPPTMCFHTFNQYSGQRLASDGPLVVTARGKSFRFESRYAKTLERLWDFTIREIVFIGRKADVLAGRTNYMRAVQRFAEKLELSGVCVVGNDPFFLSESPAGQAWSQQLMELKYELRLHVATRRDIAVASFNYHEDFFGRRFGIALPDGARAHSSCVGVGLERLTYAFLCQYGTDPDGWPAEVAAAVAGSRRSLLGERA</sequence>
<accession>A0ABV4QXB5</accession>
<evidence type="ECO:0000313" key="2">
    <source>
        <dbReference type="EMBL" id="MFA1555076.1"/>
    </source>
</evidence>
<organism evidence="2 3">
    <name type="scientific">Actinomadura chokoriensis</name>
    <dbReference type="NCBI Taxonomy" id="454156"/>
    <lineage>
        <taxon>Bacteria</taxon>
        <taxon>Bacillati</taxon>
        <taxon>Actinomycetota</taxon>
        <taxon>Actinomycetes</taxon>
        <taxon>Streptosporangiales</taxon>
        <taxon>Thermomonosporaceae</taxon>
        <taxon>Actinomadura</taxon>
    </lineage>
</organism>
<name>A0ABV4QXB5_9ACTN</name>
<dbReference type="InterPro" id="IPR045864">
    <property type="entry name" value="aa-tRNA-synth_II/BPL/LPL"/>
</dbReference>
<dbReference type="InterPro" id="IPR006195">
    <property type="entry name" value="aa-tRNA-synth_II"/>
</dbReference>
<feature type="domain" description="Aminoacyl-transfer RNA synthetases class-II family profile" evidence="1">
    <location>
        <begin position="142"/>
        <end position="383"/>
    </location>
</feature>
<evidence type="ECO:0000313" key="3">
    <source>
        <dbReference type="Proteomes" id="UP001569904"/>
    </source>
</evidence>
<dbReference type="PROSITE" id="PS50862">
    <property type="entry name" value="AA_TRNA_LIGASE_II"/>
    <property type="match status" value="1"/>
</dbReference>
<reference evidence="2 3" key="1">
    <citation type="submission" date="2023-11" db="EMBL/GenBank/DDBJ databases">
        <title>Actinomadura monticuli sp. nov., isolated from volcanic ash.</title>
        <authorList>
            <person name="Lee S.D."/>
            <person name="Yang H."/>
            <person name="Kim I.S."/>
        </authorList>
    </citation>
    <scope>NUCLEOTIDE SEQUENCE [LARGE SCALE GENOMIC DNA]</scope>
    <source>
        <strain evidence="2 3">DSM 45346</strain>
    </source>
</reference>
<dbReference type="RefSeq" id="WP_371941767.1">
    <property type="nucleotide sequence ID" value="NZ_JAXCEH010000008.1"/>
</dbReference>
<keyword evidence="3" id="KW-1185">Reference proteome</keyword>
<dbReference type="SUPFAM" id="SSF55681">
    <property type="entry name" value="Class II aaRS and biotin synthetases"/>
    <property type="match status" value="1"/>
</dbReference>
<evidence type="ECO:0000259" key="1">
    <source>
        <dbReference type="PROSITE" id="PS50862"/>
    </source>
</evidence>
<comment type="caution">
    <text evidence="2">The sequence shown here is derived from an EMBL/GenBank/DDBJ whole genome shotgun (WGS) entry which is preliminary data.</text>
</comment>
<protein>
    <recommendedName>
        <fullName evidence="1">Aminoacyl-transfer RNA synthetases class-II family profile domain-containing protein</fullName>
    </recommendedName>
</protein>